<dbReference type="AlphaFoldDB" id="A0A9D3NDN9"/>
<protein>
    <submittedName>
        <fullName evidence="1">Uncharacterized protein</fullName>
    </submittedName>
</protein>
<comment type="caution">
    <text evidence="1">The sequence shown here is derived from an EMBL/GenBank/DDBJ whole genome shotgun (WGS) entry which is preliminary data.</text>
</comment>
<evidence type="ECO:0000313" key="2">
    <source>
        <dbReference type="Proteomes" id="UP000824219"/>
    </source>
</evidence>
<dbReference type="Proteomes" id="UP000824219">
    <property type="component" value="Linkage Group LG18"/>
</dbReference>
<name>A0A9D3NDN9_9TELE</name>
<organism evidence="1 2">
    <name type="scientific">Hemibagrus wyckioides</name>
    <dbReference type="NCBI Taxonomy" id="337641"/>
    <lineage>
        <taxon>Eukaryota</taxon>
        <taxon>Metazoa</taxon>
        <taxon>Chordata</taxon>
        <taxon>Craniata</taxon>
        <taxon>Vertebrata</taxon>
        <taxon>Euteleostomi</taxon>
        <taxon>Actinopterygii</taxon>
        <taxon>Neopterygii</taxon>
        <taxon>Teleostei</taxon>
        <taxon>Ostariophysi</taxon>
        <taxon>Siluriformes</taxon>
        <taxon>Bagridae</taxon>
        <taxon>Hemibagrus</taxon>
    </lineage>
</organism>
<accession>A0A9D3NDN9</accession>
<reference evidence="1 2" key="1">
    <citation type="submission" date="2021-06" db="EMBL/GenBank/DDBJ databases">
        <title>Chromosome-level genome assembly of the red-tail catfish (Hemibagrus wyckioides).</title>
        <authorList>
            <person name="Shao F."/>
        </authorList>
    </citation>
    <scope>NUCLEOTIDE SEQUENCE [LARGE SCALE GENOMIC DNA]</scope>
    <source>
        <strain evidence="1">EC202008001</strain>
        <tissue evidence="1">Blood</tissue>
    </source>
</reference>
<evidence type="ECO:0000313" key="1">
    <source>
        <dbReference type="EMBL" id="KAG7321023.1"/>
    </source>
</evidence>
<keyword evidence="2" id="KW-1185">Reference proteome</keyword>
<dbReference type="EMBL" id="JAHKSW010000018">
    <property type="protein sequence ID" value="KAG7321023.1"/>
    <property type="molecule type" value="Genomic_DNA"/>
</dbReference>
<proteinExistence type="predicted"/>
<sequence>MLIMNNGAEVFVPFPEKQEAGDFSCSTGNSVVLQCNEKQRSAGEVLAYPKHRSAGEVLAFPGPLLRAAMQKDKLMRFIQEKRRNVCSSWMNPSN</sequence>
<gene>
    <name evidence="1" type="ORF">KOW79_015438</name>
</gene>